<feature type="region of interest" description="Disordered" evidence="9">
    <location>
        <begin position="160"/>
        <end position="197"/>
    </location>
</feature>
<feature type="active site" description="Nucleophile" evidence="8">
    <location>
        <position position="99"/>
    </location>
</feature>
<proteinExistence type="inferred from homology"/>
<evidence type="ECO:0000256" key="4">
    <source>
        <dbReference type="ARBA" id="ARBA00022670"/>
    </source>
</evidence>
<evidence type="ECO:0000256" key="2">
    <source>
        <dbReference type="ARBA" id="ARBA00009326"/>
    </source>
</evidence>
<evidence type="ECO:0000256" key="6">
    <source>
        <dbReference type="ARBA" id="ARBA00022801"/>
    </source>
</evidence>
<feature type="compositionally biased region" description="Basic residues" evidence="9">
    <location>
        <begin position="178"/>
        <end position="190"/>
    </location>
</feature>
<dbReference type="Proteomes" id="UP000218811">
    <property type="component" value="Unassembled WGS sequence"/>
</dbReference>
<evidence type="ECO:0000256" key="5">
    <source>
        <dbReference type="ARBA" id="ARBA00022786"/>
    </source>
</evidence>
<reference evidence="11 12" key="1">
    <citation type="journal article" date="2012" name="Science">
        <title>The Paleozoic origin of enzymatic lignin decomposition reconstructed from 31 fungal genomes.</title>
        <authorList>
            <person name="Floudas D."/>
            <person name="Binder M."/>
            <person name="Riley R."/>
            <person name="Barry K."/>
            <person name="Blanchette R.A."/>
            <person name="Henrissat B."/>
            <person name="Martinez A.T."/>
            <person name="Otillar R."/>
            <person name="Spatafora J.W."/>
            <person name="Yadav J.S."/>
            <person name="Aerts A."/>
            <person name="Benoit I."/>
            <person name="Boyd A."/>
            <person name="Carlson A."/>
            <person name="Copeland A."/>
            <person name="Coutinho P.M."/>
            <person name="de Vries R.P."/>
            <person name="Ferreira P."/>
            <person name="Findley K."/>
            <person name="Foster B."/>
            <person name="Gaskell J."/>
            <person name="Glotzer D."/>
            <person name="Gorecki P."/>
            <person name="Heitman J."/>
            <person name="Hesse C."/>
            <person name="Hori C."/>
            <person name="Igarashi K."/>
            <person name="Jurgens J.A."/>
            <person name="Kallen N."/>
            <person name="Kersten P."/>
            <person name="Kohler A."/>
            <person name="Kuees U."/>
            <person name="Kumar T.K.A."/>
            <person name="Kuo A."/>
            <person name="LaButti K."/>
            <person name="Larrondo L.F."/>
            <person name="Lindquist E."/>
            <person name="Ling A."/>
            <person name="Lombard V."/>
            <person name="Lucas S."/>
            <person name="Lundell T."/>
            <person name="Martin R."/>
            <person name="McLaughlin D.J."/>
            <person name="Morgenstern I."/>
            <person name="Morin E."/>
            <person name="Murat C."/>
            <person name="Nagy L.G."/>
            <person name="Nolan M."/>
            <person name="Ohm R.A."/>
            <person name="Patyshakuliyeva A."/>
            <person name="Rokas A."/>
            <person name="Ruiz-Duenas F.J."/>
            <person name="Sabat G."/>
            <person name="Salamov A."/>
            <person name="Samejima M."/>
            <person name="Schmutz J."/>
            <person name="Slot J.C."/>
            <person name="St John F."/>
            <person name="Stenlid J."/>
            <person name="Sun H."/>
            <person name="Sun S."/>
            <person name="Syed K."/>
            <person name="Tsang A."/>
            <person name="Wiebenga A."/>
            <person name="Young D."/>
            <person name="Pisabarro A."/>
            <person name="Eastwood D.C."/>
            <person name="Martin F."/>
            <person name="Cullen D."/>
            <person name="Grigoriev I.V."/>
            <person name="Hibbett D.S."/>
        </authorList>
    </citation>
    <scope>NUCLEOTIDE SEQUENCE [LARGE SCALE GENOMIC DNA]</scope>
    <source>
        <strain evidence="11 12">MD-104</strain>
    </source>
</reference>
<dbReference type="Gene3D" id="3.40.532.10">
    <property type="entry name" value="Peptidase C12, ubiquitin carboxyl-terminal hydrolase"/>
    <property type="match status" value="1"/>
</dbReference>
<dbReference type="EC" id="3.4.19.12" evidence="3 8"/>
<keyword evidence="5 8" id="KW-0833">Ubl conjugation pathway</keyword>
<dbReference type="PANTHER" id="PTHR10589">
    <property type="entry name" value="UBIQUITIN CARBOXYL-TERMINAL HYDROLASE"/>
    <property type="match status" value="1"/>
</dbReference>
<dbReference type="Pfam" id="PF18031">
    <property type="entry name" value="UCH_C"/>
    <property type="match status" value="1"/>
</dbReference>
<dbReference type="GO" id="GO:0016579">
    <property type="term" value="P:protein deubiquitination"/>
    <property type="evidence" value="ECO:0007669"/>
    <property type="project" value="TreeGrafter"/>
</dbReference>
<evidence type="ECO:0000313" key="12">
    <source>
        <dbReference type="Proteomes" id="UP000218811"/>
    </source>
</evidence>
<dbReference type="OrthoDB" id="1924260at2759"/>
<dbReference type="GO" id="GO:0006511">
    <property type="term" value="P:ubiquitin-dependent protein catabolic process"/>
    <property type="evidence" value="ECO:0007669"/>
    <property type="project" value="UniProtKB-UniRule"/>
</dbReference>
<feature type="active site" description="Proton donor" evidence="8">
    <location>
        <position position="202"/>
    </location>
</feature>
<dbReference type="EMBL" id="KB467832">
    <property type="protein sequence ID" value="PCH34759.1"/>
    <property type="molecule type" value="Genomic_DNA"/>
</dbReference>
<evidence type="ECO:0000256" key="8">
    <source>
        <dbReference type="PROSITE-ProRule" id="PRU01393"/>
    </source>
</evidence>
<dbReference type="GO" id="GO:0005737">
    <property type="term" value="C:cytoplasm"/>
    <property type="evidence" value="ECO:0007669"/>
    <property type="project" value="TreeGrafter"/>
</dbReference>
<feature type="domain" description="UCH catalytic" evidence="10">
    <location>
        <begin position="18"/>
        <end position="271"/>
    </location>
</feature>
<dbReference type="PROSITE" id="PS52048">
    <property type="entry name" value="UCH_DOMAIN"/>
    <property type="match status" value="1"/>
</dbReference>
<dbReference type="AlphaFoldDB" id="A0A2H3J7P7"/>
<sequence>MSEHTAAEPYDRDLVGGPFAVIESDPGSVFTTLIQKLGVQGLELIELFDIDPWAVDYLQIHGLIFCFLCTDNSNDESEDIDDPDAEQVWFANQLSDDACASLAILNVLMNCSGVDVGEELRELARDTAVMSPMVTQHTATRPADVRGAIHAVASTAVETYTEVADSKSNDKPTSAAPVKKRKTSPSKRKPSSNANAQQETYHYIGYVPAHGRVWELDGMRACALEVGALAPGESWMDVVRPALRMRMQMGNMGTNTGTSGHIQYNLLALVDDRYCAASDELELLKRERAALERRLGEAFPEPEGWTGKVRASAPSAPSVHTQSLMYEGLEREIAVLDMPARALPAAWDGCVRSAMVARGAVEDEIARSREAHTDHLRRTFDYEPFVTQFIKCLHEEGLLDGVLTRASGAGAGSGSGSATAGQVQGTAKPKGKGRGRGGGRGRGKK</sequence>
<comment type="similarity">
    <text evidence="2 8">Belongs to the peptidase C12 family.</text>
</comment>
<organism evidence="11 12">
    <name type="scientific">Wolfiporia cocos (strain MD-104)</name>
    <name type="common">Brown rot fungus</name>
    <dbReference type="NCBI Taxonomy" id="742152"/>
    <lineage>
        <taxon>Eukaryota</taxon>
        <taxon>Fungi</taxon>
        <taxon>Dikarya</taxon>
        <taxon>Basidiomycota</taxon>
        <taxon>Agaricomycotina</taxon>
        <taxon>Agaricomycetes</taxon>
        <taxon>Polyporales</taxon>
        <taxon>Phaeolaceae</taxon>
        <taxon>Wolfiporia</taxon>
    </lineage>
</organism>
<evidence type="ECO:0000256" key="1">
    <source>
        <dbReference type="ARBA" id="ARBA00000707"/>
    </source>
</evidence>
<feature type="site" description="Important for enzyme activity" evidence="8">
    <location>
        <position position="217"/>
    </location>
</feature>
<evidence type="ECO:0000256" key="7">
    <source>
        <dbReference type="ARBA" id="ARBA00022807"/>
    </source>
</evidence>
<name>A0A2H3J7P7_WOLCO</name>
<dbReference type="OMA" id="MNHGCWE"/>
<keyword evidence="4 8" id="KW-0645">Protease</keyword>
<keyword evidence="6 8" id="KW-0378">Hydrolase</keyword>
<dbReference type="PROSITE" id="PS52049">
    <property type="entry name" value="ULD"/>
    <property type="match status" value="1"/>
</dbReference>
<keyword evidence="7 8" id="KW-0788">Thiol protease</keyword>
<dbReference type="InterPro" id="IPR001578">
    <property type="entry name" value="Peptidase_C12_UCH"/>
</dbReference>
<dbReference type="Pfam" id="PF01088">
    <property type="entry name" value="Peptidase_C12"/>
    <property type="match status" value="1"/>
</dbReference>
<feature type="region of interest" description="Disordered" evidence="9">
    <location>
        <begin position="408"/>
        <end position="445"/>
    </location>
</feature>
<feature type="site" description="Transition state stabilizer" evidence="8">
    <location>
        <position position="93"/>
    </location>
</feature>
<dbReference type="PANTHER" id="PTHR10589:SF16">
    <property type="entry name" value="UBIQUITIN CARBOXYL-TERMINAL HYDROLASE ISOZYME L5"/>
    <property type="match status" value="1"/>
</dbReference>
<dbReference type="InterPro" id="IPR036959">
    <property type="entry name" value="Peptidase_C12_UCH_sf"/>
</dbReference>
<dbReference type="InterPro" id="IPR041507">
    <property type="entry name" value="UCH_C"/>
</dbReference>
<protein>
    <recommendedName>
        <fullName evidence="3 8">ubiquitinyl hydrolase 1</fullName>
        <ecNumber evidence="3 8">3.4.19.12</ecNumber>
    </recommendedName>
</protein>
<comment type="catalytic activity">
    <reaction evidence="1 8">
        <text>Thiol-dependent hydrolysis of ester, thioester, amide, peptide and isopeptide bonds formed by the C-terminal Gly of ubiquitin (a 76-residue protein attached to proteins as an intracellular targeting signal).</text>
        <dbReference type="EC" id="3.4.19.12"/>
    </reaction>
</comment>
<keyword evidence="12" id="KW-1185">Reference proteome</keyword>
<feature type="compositionally biased region" description="Basic residues" evidence="9">
    <location>
        <begin position="429"/>
        <end position="445"/>
    </location>
</feature>
<evidence type="ECO:0000259" key="10">
    <source>
        <dbReference type="PROSITE" id="PS52048"/>
    </source>
</evidence>
<accession>A0A2H3J7P7</accession>
<dbReference type="SUPFAM" id="SSF54001">
    <property type="entry name" value="Cysteine proteinases"/>
    <property type="match status" value="1"/>
</dbReference>
<dbReference type="STRING" id="742152.A0A2H3J7P7"/>
<evidence type="ECO:0000256" key="9">
    <source>
        <dbReference type="SAM" id="MobiDB-lite"/>
    </source>
</evidence>
<gene>
    <name evidence="11" type="ORF">WOLCODRAFT_79146</name>
</gene>
<evidence type="ECO:0000313" key="11">
    <source>
        <dbReference type="EMBL" id="PCH34759.1"/>
    </source>
</evidence>
<dbReference type="GO" id="GO:0004843">
    <property type="term" value="F:cysteine-type deubiquitinase activity"/>
    <property type="evidence" value="ECO:0007669"/>
    <property type="project" value="UniProtKB-UniRule"/>
</dbReference>
<dbReference type="InterPro" id="IPR038765">
    <property type="entry name" value="Papain-like_cys_pep_sf"/>
</dbReference>
<evidence type="ECO:0000256" key="3">
    <source>
        <dbReference type="ARBA" id="ARBA00012759"/>
    </source>
</evidence>